<gene>
    <name evidence="2" type="ORF">Pla8534_58130</name>
</gene>
<evidence type="ECO:0008006" key="4">
    <source>
        <dbReference type="Google" id="ProtNLM"/>
    </source>
</evidence>
<dbReference type="OrthoDB" id="233246at2"/>
<dbReference type="InterPro" id="IPR011487">
    <property type="entry name" value="DUF1598"/>
</dbReference>
<feature type="signal peptide" evidence="1">
    <location>
        <begin position="1"/>
        <end position="27"/>
    </location>
</feature>
<protein>
    <recommendedName>
        <fullName evidence="4">DUF1598 domain-containing protein</fullName>
    </recommendedName>
</protein>
<dbReference type="KEGG" id="lcre:Pla8534_58130"/>
<evidence type="ECO:0000313" key="3">
    <source>
        <dbReference type="Proteomes" id="UP000317648"/>
    </source>
</evidence>
<dbReference type="RefSeq" id="WP_145056779.1">
    <property type="nucleotide sequence ID" value="NZ_CP036433.1"/>
</dbReference>
<reference evidence="2 3" key="1">
    <citation type="submission" date="2019-02" db="EMBL/GenBank/DDBJ databases">
        <title>Deep-cultivation of Planctomycetes and their phenomic and genomic characterization uncovers novel biology.</title>
        <authorList>
            <person name="Wiegand S."/>
            <person name="Jogler M."/>
            <person name="Boedeker C."/>
            <person name="Pinto D."/>
            <person name="Vollmers J."/>
            <person name="Rivas-Marin E."/>
            <person name="Kohn T."/>
            <person name="Peeters S.H."/>
            <person name="Heuer A."/>
            <person name="Rast P."/>
            <person name="Oberbeckmann S."/>
            <person name="Bunk B."/>
            <person name="Jeske O."/>
            <person name="Meyerdierks A."/>
            <person name="Storesund J.E."/>
            <person name="Kallscheuer N."/>
            <person name="Luecker S."/>
            <person name="Lage O.M."/>
            <person name="Pohl T."/>
            <person name="Merkel B.J."/>
            <person name="Hornburger P."/>
            <person name="Mueller R.-W."/>
            <person name="Bruemmer F."/>
            <person name="Labrenz M."/>
            <person name="Spormann A.M."/>
            <person name="Op den Camp H."/>
            <person name="Overmann J."/>
            <person name="Amann R."/>
            <person name="Jetten M.S.M."/>
            <person name="Mascher T."/>
            <person name="Medema M.H."/>
            <person name="Devos D.P."/>
            <person name="Kaster A.-K."/>
            <person name="Ovreas L."/>
            <person name="Rohde M."/>
            <person name="Galperin M.Y."/>
            <person name="Jogler C."/>
        </authorList>
    </citation>
    <scope>NUCLEOTIDE SEQUENCE [LARGE SCALE GENOMIC DNA]</scope>
    <source>
        <strain evidence="2 3">Pla85_3_4</strain>
    </source>
</reference>
<name>A0A518E1K6_9BACT</name>
<accession>A0A518E1K6</accession>
<evidence type="ECO:0000313" key="2">
    <source>
        <dbReference type="EMBL" id="QDU97954.1"/>
    </source>
</evidence>
<feature type="chain" id="PRO_5021726710" description="DUF1598 domain-containing protein" evidence="1">
    <location>
        <begin position="28"/>
        <end position="454"/>
    </location>
</feature>
<dbReference type="PROSITE" id="PS51257">
    <property type="entry name" value="PROKAR_LIPOPROTEIN"/>
    <property type="match status" value="1"/>
</dbReference>
<keyword evidence="1" id="KW-0732">Signal</keyword>
<organism evidence="2 3">
    <name type="scientific">Lignipirellula cremea</name>
    <dbReference type="NCBI Taxonomy" id="2528010"/>
    <lineage>
        <taxon>Bacteria</taxon>
        <taxon>Pseudomonadati</taxon>
        <taxon>Planctomycetota</taxon>
        <taxon>Planctomycetia</taxon>
        <taxon>Pirellulales</taxon>
        <taxon>Pirellulaceae</taxon>
        <taxon>Lignipirellula</taxon>
    </lineage>
</organism>
<keyword evidence="3" id="KW-1185">Reference proteome</keyword>
<sequence length="454" mass="48779" precursor="true">MMVRRLIVPALLLVAACAMLAPSTAWGQAAGVCISPDGVLSVRMVADPGGRLHRELTAAARADLDPDLLKPSKLRKVSLNRLEAAIADRAARGLPPEADMLHMAGLLSVEYVFYLPETKDIILAGPAEGYVRNEAGRAVGLTSGRSVIELEDVVAALRAFPPTGDPTAVISVSIDPTQEGLSRLQRYLSSVAGRVRPGDANVLVAGMQNALGLQNVTIRGVSPATHFAQVLVEADYRMKLIGIGLEKPAVNIASYISNARSGDVAANALQRWFFTPEYDCVRVSDDRMAMQLVGQGVKLTGEDQVVRADGVRVVSKRVDKASDTFCTSFTAHYEELAQREPVYAQMRNLINLSVAAAYIQKQDFYGHAGWTMPMLGDERAFPIETHTAPTQVATAVNAVWKGRTLMTPIGGGVNIQATQALQPGHLLSDTNGEVAKTRSAVDVSELAAGQWWWD</sequence>
<dbReference type="EMBL" id="CP036433">
    <property type="protein sequence ID" value="QDU97954.1"/>
    <property type="molecule type" value="Genomic_DNA"/>
</dbReference>
<proteinExistence type="predicted"/>
<dbReference type="AlphaFoldDB" id="A0A518E1K6"/>
<evidence type="ECO:0000256" key="1">
    <source>
        <dbReference type="SAM" id="SignalP"/>
    </source>
</evidence>
<dbReference type="Pfam" id="PF07643">
    <property type="entry name" value="DUF1598"/>
    <property type="match status" value="1"/>
</dbReference>
<dbReference type="Proteomes" id="UP000317648">
    <property type="component" value="Chromosome"/>
</dbReference>